<sequence length="147" mass="15993">MGTLAMADGRITSRRSQKWVRNGRAPCSSAGVLRRGNPLPGRVAENSLSHGRALSGKVPRLTARAPTVARRTRALYPRRLRFTLRRTSGACMPDPTSPARQVCRRLADRLSGRGTRAGARPDAMQGACGEATVLGQRIFETDRNRDG</sequence>
<accession>G2ZXB6</accession>
<reference evidence="1" key="2">
    <citation type="submission" date="2011-04" db="EMBL/GenBank/DDBJ databases">
        <authorList>
            <person name="Genoscope - CEA"/>
        </authorList>
    </citation>
    <scope>NUCLEOTIDE SEQUENCE</scope>
    <source>
        <strain evidence="1">R229</strain>
    </source>
</reference>
<reference evidence="1" key="1">
    <citation type="journal article" date="2011" name="PLoS ONE">
        <title>Ralstonia syzygii, the Blood Disease Bacterium and some Asian R. solanacearum strains form a single genomic species despite divergent lifestyles.</title>
        <authorList>
            <person name="Remenant B."/>
            <person name="de Cambiaire J.C."/>
            <person name="Cellier G."/>
            <person name="Jacobs J.M."/>
            <person name="Mangenot S."/>
            <person name="Barbe V."/>
            <person name="Lajus A."/>
            <person name="Vallenet D."/>
            <person name="Medigue C."/>
            <person name="Fegan M."/>
            <person name="Allen C."/>
            <person name="Prior P."/>
        </authorList>
    </citation>
    <scope>NUCLEOTIDE SEQUENCE</scope>
    <source>
        <strain evidence="1">R229</strain>
    </source>
</reference>
<name>G2ZXB6_9RALS</name>
<evidence type="ECO:0000313" key="1">
    <source>
        <dbReference type="EMBL" id="CCA83685.1"/>
    </source>
</evidence>
<organism evidence="1">
    <name type="scientific">blood disease bacterium R229</name>
    <dbReference type="NCBI Taxonomy" id="741978"/>
    <lineage>
        <taxon>Bacteria</taxon>
        <taxon>Pseudomonadati</taxon>
        <taxon>Pseudomonadota</taxon>
        <taxon>Betaproteobacteria</taxon>
        <taxon>Burkholderiales</taxon>
        <taxon>Burkholderiaceae</taxon>
        <taxon>Ralstonia</taxon>
        <taxon>Ralstonia solanacearum species complex</taxon>
    </lineage>
</organism>
<gene>
    <name evidence="1" type="ORF">BDB_mp70139</name>
</gene>
<dbReference type="EMBL" id="FR854083">
    <property type="protein sequence ID" value="CCA83685.1"/>
    <property type="molecule type" value="Genomic_DNA"/>
</dbReference>
<dbReference type="AlphaFoldDB" id="G2ZXB6"/>
<protein>
    <submittedName>
        <fullName evidence="1">Uncharacterized protein</fullName>
    </submittedName>
</protein>
<proteinExistence type="predicted"/>